<dbReference type="InterPro" id="IPR013757">
    <property type="entry name" value="Topo_IIA_A_a_sf"/>
</dbReference>
<dbReference type="Pfam" id="PF00521">
    <property type="entry name" value="DNA_topoisoIV"/>
    <property type="match status" value="1"/>
</dbReference>
<dbReference type="HAMAP" id="MF_00936">
    <property type="entry name" value="ParC_type1"/>
    <property type="match status" value="1"/>
</dbReference>
<dbReference type="InterPro" id="IPR005742">
    <property type="entry name" value="TopoIV_A_Gneg"/>
</dbReference>
<evidence type="ECO:0000256" key="3">
    <source>
        <dbReference type="ARBA" id="ARBA00023029"/>
    </source>
</evidence>
<dbReference type="GO" id="GO:0006265">
    <property type="term" value="P:DNA topological change"/>
    <property type="evidence" value="ECO:0007669"/>
    <property type="project" value="UniProtKB-UniRule"/>
</dbReference>
<feature type="site" description="Transition state stabilizer" evidence="7">
    <location>
        <position position="119"/>
    </location>
</feature>
<dbReference type="InterPro" id="IPR002205">
    <property type="entry name" value="Topo_IIA_dom_A"/>
</dbReference>
<keyword evidence="2 7" id="KW-1003">Cell membrane</keyword>
<evidence type="ECO:0000256" key="8">
    <source>
        <dbReference type="PROSITE-ProRule" id="PRU01384"/>
    </source>
</evidence>
<gene>
    <name evidence="7 10" type="primary">parC</name>
</gene>
<keyword evidence="3 7" id="KW-0799">Topoisomerase</keyword>
<dbReference type="NCBIfam" id="NF004044">
    <property type="entry name" value="PRK05561.1"/>
    <property type="match status" value="1"/>
</dbReference>
<dbReference type="InterPro" id="IPR050220">
    <property type="entry name" value="Type_II_DNA_Topoisomerases"/>
</dbReference>
<evidence type="ECO:0000256" key="4">
    <source>
        <dbReference type="ARBA" id="ARBA00023125"/>
    </source>
</evidence>
<dbReference type="EC" id="5.6.2.2" evidence="7"/>
<organism evidence="10">
    <name type="scientific">Moraxella catarrhalis</name>
    <name type="common">Branhamella catarrhalis</name>
    <dbReference type="NCBI Taxonomy" id="480"/>
    <lineage>
        <taxon>Bacteria</taxon>
        <taxon>Pseudomonadati</taxon>
        <taxon>Pseudomonadota</taxon>
        <taxon>Gammaproteobacteria</taxon>
        <taxon>Moraxellales</taxon>
        <taxon>Moraxellaceae</taxon>
        <taxon>Moraxella</taxon>
    </lineage>
</organism>
<dbReference type="GO" id="GO:0003918">
    <property type="term" value="F:DNA topoisomerase type II (double strand cut, ATP-hydrolyzing) activity"/>
    <property type="evidence" value="ECO:0007669"/>
    <property type="project" value="UniProtKB-UniRule"/>
</dbReference>
<keyword evidence="5 7" id="KW-0472">Membrane</keyword>
<evidence type="ECO:0000256" key="5">
    <source>
        <dbReference type="ARBA" id="ARBA00023136"/>
    </source>
</evidence>
<feature type="site" description="Interaction with DNA" evidence="7">
    <location>
        <position position="75"/>
    </location>
</feature>
<dbReference type="Gene3D" id="1.10.268.10">
    <property type="entry name" value="Topoisomerase, domain 3"/>
    <property type="match status" value="1"/>
</dbReference>
<dbReference type="PANTHER" id="PTHR43493">
    <property type="entry name" value="DNA GYRASE/TOPOISOMERASE SUBUNIT A"/>
    <property type="match status" value="1"/>
</dbReference>
<dbReference type="PROSITE" id="PS52040">
    <property type="entry name" value="TOPO_IIA"/>
    <property type="match status" value="1"/>
</dbReference>
<evidence type="ECO:0000256" key="6">
    <source>
        <dbReference type="ARBA" id="ARBA00023235"/>
    </source>
</evidence>
<dbReference type="GO" id="GO:0005524">
    <property type="term" value="F:ATP binding"/>
    <property type="evidence" value="ECO:0007669"/>
    <property type="project" value="InterPro"/>
</dbReference>
<name>A0A1Y1B0L3_MORCA</name>
<dbReference type="SMART" id="SM00434">
    <property type="entry name" value="TOP4c"/>
    <property type="match status" value="1"/>
</dbReference>
<dbReference type="PANTHER" id="PTHR43493:SF1">
    <property type="entry name" value="DNA TOPOISOMERASE 4 SUBUNIT A"/>
    <property type="match status" value="1"/>
</dbReference>
<dbReference type="GO" id="GO:0005737">
    <property type="term" value="C:cytoplasm"/>
    <property type="evidence" value="ECO:0007669"/>
    <property type="project" value="TreeGrafter"/>
</dbReference>
<dbReference type="InterPro" id="IPR035516">
    <property type="entry name" value="Gyrase/topoIV_suA_C"/>
</dbReference>
<dbReference type="GO" id="GO:0019897">
    <property type="term" value="C:extrinsic component of plasma membrane"/>
    <property type="evidence" value="ECO:0007669"/>
    <property type="project" value="UniProtKB-UniRule"/>
</dbReference>
<dbReference type="GO" id="GO:0005694">
    <property type="term" value="C:chromosome"/>
    <property type="evidence" value="ECO:0007669"/>
    <property type="project" value="InterPro"/>
</dbReference>
<dbReference type="Gene3D" id="2.120.10.90">
    <property type="entry name" value="DNA gyrase/topoisomerase IV, subunit A, C-terminal"/>
    <property type="match status" value="1"/>
</dbReference>
<sequence length="746" mass="82396">MTTQIDTRSVSDFTEYAYLNYAMYVIMDRALPHIADGLKPVQRRIVYAMSELGLKHTAKPKKSARTVGDVLGKYHPHGDSACYEAMVLMAQPFSYRYPLITGQGNWGSPDDPKSFAAMRYTEANMSRYADILLGEIEQGTVDWQDNFDGSLSEPVTLPARLPNILLNGTTGIAVGMATDIPPHNLHEVVKACIRLLKNPELSTKQLVQTLPAPDLPTTAEIITPKNDMIAMYETGKGSYKMRATYHTDPKQNHLVIINALPYQVSGNKVVEQIAKLMMDKKLPWVTEIRDESDNLNPCRIVIELKKSKLNIDKIMSHLFANTDLETSYRVNMNMIGINGKPEVKNLKSILLEWLSVRKSVVIRRLQYRLDKINERLHILAGLLIAYLNIDEIIDIIRTAEDPKIELMTRFGLTQTQANAILDIKLRQLAKLEEIELTAEHDRLEAERLLISEQLNNPEMLTKLLIDELTADAKTHGDARRSPVVQRAESSSLKAVDLIASEPITAILSQAGWIRAAKGHHADPAEMNYRTGDAYLTHALGKSTERLILVDNTGRSYGLDSIHLPSARTTQGDPITSLLNLPAGAKIDQLLFYNQTNGSPNVLMASSLGYGFINQLANLDTAQKSGKSSINLADGVLLPIVVMQDDDSLVAVSLSNGNLLIFASDELPKLAKGKGNKLANLKAGETITAITALSDTDALVITAGKRTLTLNPNDIANYIAHRANRGNPLPKGFGKVSNMTKLKKDTE</sequence>
<reference evidence="10" key="1">
    <citation type="journal article" date="2017" name="Antimicrob. Agents Chemother.">
        <title>Molecular Characterization of Fluoroquinolone-Resistant Moraxella catarrhalis Variants Generated In Vitro by Stepwise Selection.</title>
        <authorList>
            <person name="Yamada K."/>
            <person name="Saito R."/>
            <person name="Muto S."/>
            <person name="Kashiwa M."/>
            <person name="Tamamori Y."/>
            <person name="Fujisaki S."/>
        </authorList>
    </citation>
    <scope>NUCLEOTIDE SEQUENCE</scope>
    <source>
        <strain evidence="10">VF1</strain>
    </source>
</reference>
<dbReference type="AlphaFoldDB" id="A0A1Y1B0L3"/>
<keyword evidence="4 7" id="KW-0238">DNA-binding</keyword>
<dbReference type="InterPro" id="IPR013760">
    <property type="entry name" value="Topo_IIA-like_dom_sf"/>
</dbReference>
<dbReference type="Gene3D" id="3.30.1360.40">
    <property type="match status" value="1"/>
</dbReference>
<feature type="site" description="Interaction with DNA" evidence="7">
    <location>
        <position position="77"/>
    </location>
</feature>
<dbReference type="InterPro" id="IPR013758">
    <property type="entry name" value="Topo_IIA_A/C_ab"/>
</dbReference>
<feature type="domain" description="Topo IIA-type catalytic" evidence="9">
    <location>
        <begin position="31"/>
        <end position="497"/>
    </location>
</feature>
<dbReference type="GO" id="GO:0003677">
    <property type="term" value="F:DNA binding"/>
    <property type="evidence" value="ECO:0007669"/>
    <property type="project" value="UniProtKB-UniRule"/>
</dbReference>
<dbReference type="EMBL" id="LC217753">
    <property type="protein sequence ID" value="BAX51319.1"/>
    <property type="molecule type" value="Genomic_DNA"/>
</dbReference>
<comment type="subcellular location">
    <subcellularLocation>
        <location evidence="7">Cell membrane</location>
        <topology evidence="7">Peripheral membrane protein</topology>
    </subcellularLocation>
</comment>
<dbReference type="GO" id="GO:0007059">
    <property type="term" value="P:chromosome segregation"/>
    <property type="evidence" value="ECO:0007669"/>
    <property type="project" value="UniProtKB-UniRule"/>
</dbReference>
<proteinExistence type="inferred from homology"/>
<feature type="site" description="Interaction with DNA" evidence="7">
    <location>
        <position position="39"/>
    </location>
</feature>
<evidence type="ECO:0000259" key="9">
    <source>
        <dbReference type="PROSITE" id="PS52040"/>
    </source>
</evidence>
<protein>
    <recommendedName>
        <fullName evidence="7">DNA topoisomerase 4 subunit A</fullName>
        <ecNumber evidence="7">5.6.2.2</ecNumber>
    </recommendedName>
    <alternativeName>
        <fullName evidence="7">Topoisomerase IV subunit A</fullName>
    </alternativeName>
</protein>
<comment type="catalytic activity">
    <reaction evidence="1 7 8">
        <text>ATP-dependent breakage, passage and rejoining of double-stranded DNA.</text>
        <dbReference type="EC" id="5.6.2.2"/>
    </reaction>
</comment>
<keyword evidence="6 7" id="KW-0413">Isomerase</keyword>
<comment type="subunit">
    <text evidence="7">Heterotetramer composed of ParC and ParE.</text>
</comment>
<dbReference type="SUPFAM" id="SSF101904">
    <property type="entry name" value="GyrA/ParC C-terminal domain-like"/>
    <property type="match status" value="1"/>
</dbReference>
<comment type="similarity">
    <text evidence="7">Belongs to the type II topoisomerase GyrA/ParC subunit family. ParC type 1 subfamily.</text>
</comment>
<feature type="active site" description="O-(5'-phospho-DNA)-tyrosine intermediate" evidence="7 8">
    <location>
        <position position="120"/>
    </location>
</feature>
<dbReference type="FunFam" id="1.10.268.10:FF:000001">
    <property type="entry name" value="DNA gyrase subunit A"/>
    <property type="match status" value="1"/>
</dbReference>
<evidence type="ECO:0000313" key="10">
    <source>
        <dbReference type="EMBL" id="BAX51319.1"/>
    </source>
</evidence>
<dbReference type="CDD" id="cd00187">
    <property type="entry name" value="TOP4c"/>
    <property type="match status" value="1"/>
</dbReference>
<comment type="function">
    <text evidence="7">Topoisomerase IV is essential for chromosome segregation. It relaxes supercoiled DNA. Performs the decatenation events required during the replication of a circular DNA molecule.</text>
</comment>
<evidence type="ECO:0000256" key="2">
    <source>
        <dbReference type="ARBA" id="ARBA00022475"/>
    </source>
</evidence>
<dbReference type="NCBIfam" id="TIGR01062">
    <property type="entry name" value="parC_Gneg"/>
    <property type="match status" value="1"/>
</dbReference>
<accession>A0A1Y1B0L3</accession>
<dbReference type="GO" id="GO:0009330">
    <property type="term" value="C:DNA topoisomerase type II (double strand cut, ATP-hydrolyzing) complex"/>
    <property type="evidence" value="ECO:0007669"/>
    <property type="project" value="TreeGrafter"/>
</dbReference>
<dbReference type="Gene3D" id="3.90.199.10">
    <property type="entry name" value="Topoisomerase II, domain 5"/>
    <property type="match status" value="1"/>
</dbReference>
<evidence type="ECO:0000256" key="1">
    <source>
        <dbReference type="ARBA" id="ARBA00000185"/>
    </source>
</evidence>
<dbReference type="SUPFAM" id="SSF56719">
    <property type="entry name" value="Type II DNA topoisomerase"/>
    <property type="match status" value="1"/>
</dbReference>
<evidence type="ECO:0000256" key="7">
    <source>
        <dbReference type="HAMAP-Rule" id="MF_00936"/>
    </source>
</evidence>